<reference evidence="1" key="1">
    <citation type="submission" date="2021-03" db="EMBL/GenBank/DDBJ databases">
        <title>Evolutionary priming and transition to the ectomycorrhizal habit in an iconic lineage of mushroom-forming fungi: is preadaptation a requirement?</title>
        <authorList>
            <consortium name="DOE Joint Genome Institute"/>
            <person name="Looney B.P."/>
            <person name="Miyauchi S."/>
            <person name="Morin E."/>
            <person name="Drula E."/>
            <person name="Courty P.E."/>
            <person name="Chicoki N."/>
            <person name="Fauchery L."/>
            <person name="Kohler A."/>
            <person name="Kuo A."/>
            <person name="LaButti K."/>
            <person name="Pangilinan J."/>
            <person name="Lipzen A."/>
            <person name="Riley R."/>
            <person name="Andreopoulos W."/>
            <person name="He G."/>
            <person name="Johnson J."/>
            <person name="Barry K.W."/>
            <person name="Grigoriev I.V."/>
            <person name="Nagy L."/>
            <person name="Hibbett D."/>
            <person name="Henrissat B."/>
            <person name="Matheny P.B."/>
            <person name="Labbe J."/>
            <person name="Martin A.F."/>
        </authorList>
    </citation>
    <scope>NUCLEOTIDE SEQUENCE</scope>
    <source>
        <strain evidence="1">BPL698</strain>
    </source>
</reference>
<organism evidence="1 2">
    <name type="scientific">Russula earlei</name>
    <dbReference type="NCBI Taxonomy" id="71964"/>
    <lineage>
        <taxon>Eukaryota</taxon>
        <taxon>Fungi</taxon>
        <taxon>Dikarya</taxon>
        <taxon>Basidiomycota</taxon>
        <taxon>Agaricomycotina</taxon>
        <taxon>Agaricomycetes</taxon>
        <taxon>Russulales</taxon>
        <taxon>Russulaceae</taxon>
        <taxon>Russula</taxon>
    </lineage>
</organism>
<dbReference type="Proteomes" id="UP001207468">
    <property type="component" value="Unassembled WGS sequence"/>
</dbReference>
<feature type="non-terminal residue" evidence="1">
    <location>
        <position position="196"/>
    </location>
</feature>
<accession>A0ACC0U276</accession>
<proteinExistence type="predicted"/>
<dbReference type="EMBL" id="JAGFNK010000205">
    <property type="protein sequence ID" value="KAI9458815.1"/>
    <property type="molecule type" value="Genomic_DNA"/>
</dbReference>
<comment type="caution">
    <text evidence="1">The sequence shown here is derived from an EMBL/GenBank/DDBJ whole genome shotgun (WGS) entry which is preliminary data.</text>
</comment>
<feature type="non-terminal residue" evidence="1">
    <location>
        <position position="1"/>
    </location>
</feature>
<keyword evidence="2" id="KW-1185">Reference proteome</keyword>
<evidence type="ECO:0000313" key="1">
    <source>
        <dbReference type="EMBL" id="KAI9458815.1"/>
    </source>
</evidence>
<gene>
    <name evidence="1" type="ORF">F5148DRAFT_958603</name>
</gene>
<name>A0ACC0U276_9AGAM</name>
<sequence length="196" mass="21341">FLDTVEGEIAFFRSIMRARPIGLHRHFHVLSIRTVIHQDTGRYVTIDDIWHKLPRLLQHRSTREPCATPEGFESPGSAHSTPSTIDSPSPSDNLSLHPYFRKEFALPYDESLDSIISSRRVRESASSTTSSSPSPPPPPPIKGRRGARRGRGATRPTSQVTAESDSSALTLESGDESVAPTPKGSVNTGTDAGTDL</sequence>
<evidence type="ECO:0000313" key="2">
    <source>
        <dbReference type="Proteomes" id="UP001207468"/>
    </source>
</evidence>
<protein>
    <submittedName>
        <fullName evidence="1">Uncharacterized protein</fullName>
    </submittedName>
</protein>